<reference evidence="5 6" key="1">
    <citation type="submission" date="2024-05" db="EMBL/GenBank/DDBJ databases">
        <title>Genome sequencing and assembly of Indian major carp, Cirrhinus mrigala (Hamilton, 1822).</title>
        <authorList>
            <person name="Mohindra V."/>
            <person name="Chowdhury L.M."/>
            <person name="Lal K."/>
            <person name="Jena J.K."/>
        </authorList>
    </citation>
    <scope>NUCLEOTIDE SEQUENCE [LARGE SCALE GENOMIC DNA]</scope>
    <source>
        <strain evidence="5">CM1030</strain>
        <tissue evidence="5">Blood</tissue>
    </source>
</reference>
<accession>A0ABD0P6J1</accession>
<dbReference type="EMBL" id="JAMKFB020000017">
    <property type="protein sequence ID" value="KAL0169679.1"/>
    <property type="molecule type" value="Genomic_DNA"/>
</dbReference>
<evidence type="ECO:0000313" key="6">
    <source>
        <dbReference type="Proteomes" id="UP001529510"/>
    </source>
</evidence>
<evidence type="ECO:0000256" key="3">
    <source>
        <dbReference type="ARBA" id="ARBA00022737"/>
    </source>
</evidence>
<dbReference type="Gene3D" id="1.20.58.60">
    <property type="match status" value="1"/>
</dbReference>
<keyword evidence="3" id="KW-0677">Repeat</keyword>
<evidence type="ECO:0000256" key="4">
    <source>
        <dbReference type="ARBA" id="ARBA00023136"/>
    </source>
</evidence>
<dbReference type="PANTHER" id="PTHR14514">
    <property type="entry name" value="PKA ANCHORING PROTEIN"/>
    <property type="match status" value="1"/>
</dbReference>
<comment type="caution">
    <text evidence="5">The sequence shown here is derived from an EMBL/GenBank/DDBJ whole genome shotgun (WGS) entry which is preliminary data.</text>
</comment>
<dbReference type="AlphaFoldDB" id="A0ABD0P6J1"/>
<feature type="non-terminal residue" evidence="5">
    <location>
        <position position="151"/>
    </location>
</feature>
<keyword evidence="6" id="KW-1185">Reference proteome</keyword>
<proteinExistence type="predicted"/>
<evidence type="ECO:0000313" key="5">
    <source>
        <dbReference type="EMBL" id="KAL0169679.1"/>
    </source>
</evidence>
<dbReference type="Proteomes" id="UP001529510">
    <property type="component" value="Unassembled WGS sequence"/>
</dbReference>
<evidence type="ECO:0008006" key="7">
    <source>
        <dbReference type="Google" id="ProtNLM"/>
    </source>
</evidence>
<organism evidence="5 6">
    <name type="scientific">Cirrhinus mrigala</name>
    <name type="common">Mrigala</name>
    <dbReference type="NCBI Taxonomy" id="683832"/>
    <lineage>
        <taxon>Eukaryota</taxon>
        <taxon>Metazoa</taxon>
        <taxon>Chordata</taxon>
        <taxon>Craniata</taxon>
        <taxon>Vertebrata</taxon>
        <taxon>Euteleostomi</taxon>
        <taxon>Actinopterygii</taxon>
        <taxon>Neopterygii</taxon>
        <taxon>Teleostei</taxon>
        <taxon>Ostariophysi</taxon>
        <taxon>Cypriniformes</taxon>
        <taxon>Cyprinidae</taxon>
        <taxon>Labeoninae</taxon>
        <taxon>Labeonini</taxon>
        <taxon>Cirrhinus</taxon>
    </lineage>
</organism>
<evidence type="ECO:0000256" key="2">
    <source>
        <dbReference type="ARBA" id="ARBA00022553"/>
    </source>
</evidence>
<comment type="subcellular location">
    <subcellularLocation>
        <location evidence="1">Endomembrane system</location>
    </subcellularLocation>
</comment>
<keyword evidence="2" id="KW-0597">Phosphoprotein</keyword>
<dbReference type="PANTHER" id="PTHR14514:SF3">
    <property type="entry name" value="NESPRIN-1"/>
    <property type="match status" value="1"/>
</dbReference>
<dbReference type="SUPFAM" id="SSF46966">
    <property type="entry name" value="Spectrin repeat"/>
    <property type="match status" value="1"/>
</dbReference>
<name>A0ABD0P6J1_CIRMR</name>
<evidence type="ECO:0000256" key="1">
    <source>
        <dbReference type="ARBA" id="ARBA00004308"/>
    </source>
</evidence>
<sequence>VKLNMTVGKGEQVLKNCSRDKQEIIRSQLKSLKDSWANILMTAMSCHSRLEWTVAQWGSFLESKAQLQQWMEMVEQEAGVALPQQPGLKEKASLLERLRAIQADVEVHSSALTRLNEKATELYEKTGDQTFAEGPKSEFNTQFTNITSVIK</sequence>
<feature type="non-terminal residue" evidence="5">
    <location>
        <position position="1"/>
    </location>
</feature>
<keyword evidence="4" id="KW-0472">Membrane</keyword>
<gene>
    <name evidence="5" type="ORF">M9458_034275</name>
</gene>
<protein>
    <recommendedName>
        <fullName evidence="7">Dystrophin</fullName>
    </recommendedName>
</protein>